<dbReference type="InterPro" id="IPR011333">
    <property type="entry name" value="SKP1/BTB/POZ_sf"/>
</dbReference>
<dbReference type="STRING" id="544712.C6HTI7"/>
<dbReference type="Gene3D" id="3.30.710.10">
    <property type="entry name" value="Potassium Channel Kv1.1, Chain A"/>
    <property type="match status" value="1"/>
</dbReference>
<dbReference type="VEuPathDB" id="FungiDB:HCDG_09516"/>
<organism evidence="1 2">
    <name type="scientific">Ajellomyces capsulatus (strain H143)</name>
    <name type="common">Darling's disease fungus</name>
    <name type="synonym">Histoplasma capsulatum</name>
    <dbReference type="NCBI Taxonomy" id="544712"/>
    <lineage>
        <taxon>Eukaryota</taxon>
        <taxon>Fungi</taxon>
        <taxon>Dikarya</taxon>
        <taxon>Ascomycota</taxon>
        <taxon>Pezizomycotina</taxon>
        <taxon>Eurotiomycetes</taxon>
        <taxon>Eurotiomycetidae</taxon>
        <taxon>Onygenales</taxon>
        <taxon>Ajellomycetaceae</taxon>
        <taxon>Histoplasma</taxon>
    </lineage>
</organism>
<dbReference type="OMA" id="NYSPPSC"/>
<evidence type="ECO:0008006" key="3">
    <source>
        <dbReference type="Google" id="ProtNLM"/>
    </source>
</evidence>
<sequence length="298" mass="33369">MADYKSIIRSPHFNFLVGKDRSCLTIHAGVVQNISEPISALINNGRMVESNSRVAVLEDVDENTFIGFCEYVYTGTYVTPDMAGAPDQSFNVSRDAAPDLDGLNMKNGEDAIESVGNSVAASDSTPAWSSTWENKARKKKGKKITLWDEELEDKPESPSIIDNIYPYERLWKSFRALDFMDQSASISSNPDLLFHAKLYVFATRYLIGSLRTQCLKSLHRDLCNFSLNRETAQQILDLQDFIYEKTGRNEPCGGSLLRNLVIHYVACKARTLAADERLCLLLDSNGEMGSNLFAKLVR</sequence>
<dbReference type="EMBL" id="GG692446">
    <property type="protein sequence ID" value="EER36362.1"/>
    <property type="molecule type" value="Genomic_DNA"/>
</dbReference>
<evidence type="ECO:0000313" key="1">
    <source>
        <dbReference type="EMBL" id="EER36362.1"/>
    </source>
</evidence>
<reference evidence="2" key="1">
    <citation type="submission" date="2009-05" db="EMBL/GenBank/DDBJ databases">
        <title>The genome sequence of Ajellomyces capsulatus strain H143.</title>
        <authorList>
            <person name="Champion M."/>
            <person name="Cuomo C.A."/>
            <person name="Ma L.-J."/>
            <person name="Henn M.R."/>
            <person name="Sil A."/>
            <person name="Goldman B."/>
            <person name="Young S.K."/>
            <person name="Kodira C.D."/>
            <person name="Zeng Q."/>
            <person name="Koehrsen M."/>
            <person name="Alvarado L."/>
            <person name="Berlin A.M."/>
            <person name="Borenstein D."/>
            <person name="Chen Z."/>
            <person name="Engels R."/>
            <person name="Freedman E."/>
            <person name="Gellesch M."/>
            <person name="Goldberg J."/>
            <person name="Griggs A."/>
            <person name="Gujja S."/>
            <person name="Heiman D.I."/>
            <person name="Hepburn T.A."/>
            <person name="Howarth C."/>
            <person name="Jen D."/>
            <person name="Larson L."/>
            <person name="Lewis B."/>
            <person name="Mehta T."/>
            <person name="Park D."/>
            <person name="Pearson M."/>
            <person name="Roberts A."/>
            <person name="Saif S."/>
            <person name="Shea T.D."/>
            <person name="Shenoy N."/>
            <person name="Sisk P."/>
            <person name="Stolte C."/>
            <person name="Sykes S."/>
            <person name="Walk T."/>
            <person name="White J."/>
            <person name="Yandava C."/>
            <person name="Klein B."/>
            <person name="McEwen J.G."/>
            <person name="Puccia R."/>
            <person name="Goldman G.H."/>
            <person name="Felipe M.S."/>
            <person name="Nino-Vega G."/>
            <person name="San-Blas G."/>
            <person name="Taylor J.W."/>
            <person name="Mendoza L."/>
            <person name="Galagan J.E."/>
            <person name="Nusbaum C."/>
            <person name="Birren B.W."/>
        </authorList>
    </citation>
    <scope>NUCLEOTIDE SEQUENCE [LARGE SCALE GENOMIC DNA]</scope>
    <source>
        <strain evidence="2">H143</strain>
    </source>
</reference>
<gene>
    <name evidence="1" type="ORF">HCDG_09516</name>
</gene>
<dbReference type="OrthoDB" id="4173637at2759"/>
<protein>
    <recommendedName>
        <fullName evidence="3">BTB domain-containing protein</fullName>
    </recommendedName>
</protein>
<proteinExistence type="predicted"/>
<dbReference type="PANTHER" id="PTHR47843">
    <property type="entry name" value="BTB DOMAIN-CONTAINING PROTEIN-RELATED"/>
    <property type="match status" value="1"/>
</dbReference>
<dbReference type="HOGENOM" id="CLU_056399_2_1_1"/>
<dbReference type="Proteomes" id="UP000002624">
    <property type="component" value="Unassembled WGS sequence"/>
</dbReference>
<accession>C6HTI7</accession>
<evidence type="ECO:0000313" key="2">
    <source>
        <dbReference type="Proteomes" id="UP000002624"/>
    </source>
</evidence>
<name>C6HTI7_AJECH</name>
<dbReference type="AlphaFoldDB" id="C6HTI7"/>